<evidence type="ECO:0000313" key="1">
    <source>
        <dbReference type="EMBL" id="CAI6360801.1"/>
    </source>
</evidence>
<accession>A0AAV0WZ15</accession>
<evidence type="ECO:0000313" key="2">
    <source>
        <dbReference type="Proteomes" id="UP001160148"/>
    </source>
</evidence>
<name>A0AAV0WZ15_9HEMI</name>
<comment type="caution">
    <text evidence="1">The sequence shown here is derived from an EMBL/GenBank/DDBJ whole genome shotgun (WGS) entry which is preliminary data.</text>
</comment>
<dbReference type="Proteomes" id="UP001160148">
    <property type="component" value="Unassembled WGS sequence"/>
</dbReference>
<protein>
    <submittedName>
        <fullName evidence="1">Uncharacterized protein</fullName>
    </submittedName>
</protein>
<organism evidence="1 2">
    <name type="scientific">Macrosiphum euphorbiae</name>
    <name type="common">potato aphid</name>
    <dbReference type="NCBI Taxonomy" id="13131"/>
    <lineage>
        <taxon>Eukaryota</taxon>
        <taxon>Metazoa</taxon>
        <taxon>Ecdysozoa</taxon>
        <taxon>Arthropoda</taxon>
        <taxon>Hexapoda</taxon>
        <taxon>Insecta</taxon>
        <taxon>Pterygota</taxon>
        <taxon>Neoptera</taxon>
        <taxon>Paraneoptera</taxon>
        <taxon>Hemiptera</taxon>
        <taxon>Sternorrhyncha</taxon>
        <taxon>Aphidomorpha</taxon>
        <taxon>Aphidoidea</taxon>
        <taxon>Aphididae</taxon>
        <taxon>Macrosiphini</taxon>
        <taxon>Macrosiphum</taxon>
    </lineage>
</organism>
<gene>
    <name evidence="1" type="ORF">MEUPH1_LOCUS16054</name>
</gene>
<reference evidence="1 2" key="1">
    <citation type="submission" date="2023-01" db="EMBL/GenBank/DDBJ databases">
        <authorList>
            <person name="Whitehead M."/>
        </authorList>
    </citation>
    <scope>NUCLEOTIDE SEQUENCE [LARGE SCALE GENOMIC DNA]</scope>
</reference>
<proteinExistence type="predicted"/>
<dbReference type="EMBL" id="CARXXK010000003">
    <property type="protein sequence ID" value="CAI6360801.1"/>
    <property type="molecule type" value="Genomic_DNA"/>
</dbReference>
<keyword evidence="2" id="KW-1185">Reference proteome</keyword>
<dbReference type="AlphaFoldDB" id="A0AAV0WZ15"/>
<sequence length="82" mass="9310">MTATRNHETTISDAFVGTLCHNKQQKQTRTTHRCAARMRDQKIFGAAHADAGRELSLADTPRTLRAKRFGKVIHQQHRSNNL</sequence>